<accession>A0ABU8VI90</accession>
<keyword evidence="2" id="KW-1185">Reference proteome</keyword>
<name>A0ABU8VI90_9BURK</name>
<evidence type="ECO:0000313" key="2">
    <source>
        <dbReference type="Proteomes" id="UP001365846"/>
    </source>
</evidence>
<evidence type="ECO:0000313" key="1">
    <source>
        <dbReference type="EMBL" id="MEJ8813378.1"/>
    </source>
</evidence>
<comment type="caution">
    <text evidence="1">The sequence shown here is derived from an EMBL/GenBank/DDBJ whole genome shotgun (WGS) entry which is preliminary data.</text>
</comment>
<dbReference type="Proteomes" id="UP001365846">
    <property type="component" value="Unassembled WGS sequence"/>
</dbReference>
<gene>
    <name evidence="1" type="ORF">WKW77_19985</name>
</gene>
<organism evidence="1 2">
    <name type="scientific">Variovorax ureilyticus</name>
    <dbReference type="NCBI Taxonomy" id="1836198"/>
    <lineage>
        <taxon>Bacteria</taxon>
        <taxon>Pseudomonadati</taxon>
        <taxon>Pseudomonadota</taxon>
        <taxon>Betaproteobacteria</taxon>
        <taxon>Burkholderiales</taxon>
        <taxon>Comamonadaceae</taxon>
        <taxon>Variovorax</taxon>
    </lineage>
</organism>
<proteinExistence type="predicted"/>
<sequence>MTETKQFATLAAEYALLGHALIRATPGDTQAPYYVTRWGWLRPIRDLDQARQLLEQIKGSK</sequence>
<dbReference type="RefSeq" id="WP_340358614.1">
    <property type="nucleotide sequence ID" value="NZ_JBBKZU010000008.1"/>
</dbReference>
<reference evidence="1 2" key="1">
    <citation type="submission" date="2024-03" db="EMBL/GenBank/DDBJ databases">
        <title>Novel species of the genus Variovorax.</title>
        <authorList>
            <person name="Liu Q."/>
            <person name="Xin Y.-H."/>
        </authorList>
    </citation>
    <scope>NUCLEOTIDE SEQUENCE [LARGE SCALE GENOMIC DNA]</scope>
    <source>
        <strain evidence="1 2">KACC 18899</strain>
    </source>
</reference>
<protein>
    <submittedName>
        <fullName evidence="1">Uncharacterized protein</fullName>
    </submittedName>
</protein>
<dbReference type="EMBL" id="JBBKZU010000008">
    <property type="protein sequence ID" value="MEJ8813378.1"/>
    <property type="molecule type" value="Genomic_DNA"/>
</dbReference>